<gene>
    <name evidence="3" type="ORF">L916_18271</name>
</gene>
<dbReference type="PANTHER" id="PTHR45125">
    <property type="entry name" value="F21J9.4-RELATED"/>
    <property type="match status" value="1"/>
</dbReference>
<reference evidence="3" key="1">
    <citation type="submission" date="2013-11" db="EMBL/GenBank/DDBJ databases">
        <title>The Genome Sequence of Phytophthora parasitica CJ05E6.</title>
        <authorList>
            <consortium name="The Broad Institute Genomics Platform"/>
            <person name="Russ C."/>
            <person name="Tyler B."/>
            <person name="Panabieres F."/>
            <person name="Shan W."/>
            <person name="Tripathy S."/>
            <person name="Grunwald N."/>
            <person name="Machado M."/>
            <person name="Johnson C.S."/>
            <person name="Arredondo F."/>
            <person name="Hong C."/>
            <person name="Coffey M."/>
            <person name="Young S.K."/>
            <person name="Zeng Q."/>
            <person name="Gargeya S."/>
            <person name="Fitzgerald M."/>
            <person name="Abouelleil A."/>
            <person name="Alvarado L."/>
            <person name="Chapman S.B."/>
            <person name="Gainer-Dewar J."/>
            <person name="Goldberg J."/>
            <person name="Griggs A."/>
            <person name="Gujja S."/>
            <person name="Hansen M."/>
            <person name="Howarth C."/>
            <person name="Imamovic A."/>
            <person name="Ireland A."/>
            <person name="Larimer J."/>
            <person name="McCowan C."/>
            <person name="Murphy C."/>
            <person name="Pearson M."/>
            <person name="Poon T.W."/>
            <person name="Priest M."/>
            <person name="Roberts A."/>
            <person name="Saif S."/>
            <person name="Shea T."/>
            <person name="Sykes S."/>
            <person name="Wortman J."/>
            <person name="Nusbaum C."/>
            <person name="Birren B."/>
        </authorList>
    </citation>
    <scope>NUCLEOTIDE SEQUENCE [LARGE SCALE GENOMIC DNA]</scope>
    <source>
        <strain evidence="3">CJ05E6</strain>
    </source>
</reference>
<dbReference type="PANTHER" id="PTHR45125:SF3">
    <property type="entry name" value="NO-APICAL-MERISTEM-ASSOCIATED CARBOXY-TERMINAL DOMAIN PROTEIN"/>
    <property type="match status" value="1"/>
</dbReference>
<evidence type="ECO:0000313" key="3">
    <source>
        <dbReference type="EMBL" id="ETL28351.1"/>
    </source>
</evidence>
<feature type="region of interest" description="Disordered" evidence="1">
    <location>
        <begin position="269"/>
        <end position="306"/>
    </location>
</feature>
<proteinExistence type="predicted"/>
<dbReference type="InterPro" id="IPR029466">
    <property type="entry name" value="NAM-associated_C"/>
</dbReference>
<feature type="non-terminal residue" evidence="3">
    <location>
        <position position="1"/>
    </location>
</feature>
<dbReference type="AlphaFoldDB" id="W2I2F6"/>
<dbReference type="VEuPathDB" id="FungiDB:PPTG_05064"/>
<dbReference type="EMBL" id="KI675773">
    <property type="protein sequence ID" value="ETL28351.1"/>
    <property type="molecule type" value="Genomic_DNA"/>
</dbReference>
<feature type="region of interest" description="Disordered" evidence="1">
    <location>
        <begin position="74"/>
        <end position="105"/>
    </location>
</feature>
<protein>
    <recommendedName>
        <fullName evidence="2">No apical meristem-associated C-terminal domain-containing protein</fullName>
    </recommendedName>
</protein>
<sequence length="357" mass="39109">FTHAGFLSKFAHEGALCRAMRKSPSNEELARSMISPSQTPSLELAQRTLAAPPTPLTPLTPSLQLAQDAVATTASPPIPTASAHFVGNENSSNSNASLTSQRSLSANSEEEVAELVAAVVESAGLLDTALASSTNTIKKGKNFVPDEDLKLAAAWLEISGDPVVGNEQKLKVFWEKVHDSFVDRLTSSGYDMSKHQRGVNSLRTRWRTLQATCNKFADCYAAVLTRNESGKTVEDKTVDAHAIYREQNGTQFKSQGVWTLLRNSPKWMESITAKKTRKRPSSSSNDHTDEHDTQTAHDANQERPIGRKAAKKTLEMEKSFIVLVAKLTKETEAKNRLLKEATSDQIMARNMEGMTPV</sequence>
<evidence type="ECO:0000259" key="2">
    <source>
        <dbReference type="Pfam" id="PF14303"/>
    </source>
</evidence>
<organism evidence="3">
    <name type="scientific">Phytophthora nicotianae</name>
    <name type="common">Potato buckeye rot agent</name>
    <name type="synonym">Phytophthora parasitica</name>
    <dbReference type="NCBI Taxonomy" id="4792"/>
    <lineage>
        <taxon>Eukaryota</taxon>
        <taxon>Sar</taxon>
        <taxon>Stramenopiles</taxon>
        <taxon>Oomycota</taxon>
        <taxon>Peronosporomycetes</taxon>
        <taxon>Peronosporales</taxon>
        <taxon>Peronosporaceae</taxon>
        <taxon>Phytophthora</taxon>
    </lineage>
</organism>
<accession>W2I2F6</accession>
<dbReference type="Proteomes" id="UP000053864">
    <property type="component" value="Unassembled WGS sequence"/>
</dbReference>
<evidence type="ECO:0000256" key="1">
    <source>
        <dbReference type="SAM" id="MobiDB-lite"/>
    </source>
</evidence>
<feature type="domain" description="No apical meristem-associated C-terminal" evidence="2">
    <location>
        <begin position="251"/>
        <end position="351"/>
    </location>
</feature>
<dbReference type="Pfam" id="PF14303">
    <property type="entry name" value="NAM-associated"/>
    <property type="match status" value="1"/>
</dbReference>
<feature type="compositionally biased region" description="Polar residues" evidence="1">
    <location>
        <begin position="88"/>
        <end position="102"/>
    </location>
</feature>
<name>W2I2F6_PHYNI</name>
<feature type="compositionally biased region" description="Basic and acidic residues" evidence="1">
    <location>
        <begin position="286"/>
        <end position="305"/>
    </location>
</feature>